<reference evidence="3" key="1">
    <citation type="journal article" date="2020" name="ISME J.">
        <title>Comparative genomics reveals insights into cyanobacterial evolution and habitat adaptation.</title>
        <authorList>
            <person name="Chen M.Y."/>
            <person name="Teng W.K."/>
            <person name="Zhao L."/>
            <person name="Hu C.X."/>
            <person name="Zhou Y.K."/>
            <person name="Han B.P."/>
            <person name="Song L.R."/>
            <person name="Shu W.S."/>
        </authorList>
    </citation>
    <scope>NUCLEOTIDE SEQUENCE [LARGE SCALE GENOMIC DNA]</scope>
    <source>
        <strain evidence="3">FACHB-251</strain>
    </source>
</reference>
<keyword evidence="1" id="KW-0732">Signal</keyword>
<feature type="chain" id="PRO_5037011738" evidence="1">
    <location>
        <begin position="23"/>
        <end position="194"/>
    </location>
</feature>
<name>A0A926WEQ1_9NOST</name>
<feature type="signal peptide" evidence="1">
    <location>
        <begin position="1"/>
        <end position="22"/>
    </location>
</feature>
<dbReference type="Proteomes" id="UP000662185">
    <property type="component" value="Unassembled WGS sequence"/>
</dbReference>
<sequence>MKLKIIPYSLAVFVLCSGYAITQSVSANQPLTVAQSIWKNFSDPEGSFSILMPGIPTVSKQTVNTKNGSVEVNLFTVERQQEEVKYTVAYIDYPEDYIELLKRNNLIEEAIDAGKKTALENAKGTLISEEKISLGDYFGKEFNYTKPGNKIIKHRIFLVEKRLYQISAETTSNKQKYLVKSITGFCNSFNLLPK</sequence>
<evidence type="ECO:0000313" key="2">
    <source>
        <dbReference type="EMBL" id="MBD2292787.1"/>
    </source>
</evidence>
<dbReference type="RefSeq" id="WP_190557541.1">
    <property type="nucleotide sequence ID" value="NZ_JACJQU010000002.1"/>
</dbReference>
<proteinExistence type="predicted"/>
<dbReference type="EMBL" id="JACJQU010000002">
    <property type="protein sequence ID" value="MBD2292787.1"/>
    <property type="molecule type" value="Genomic_DNA"/>
</dbReference>
<protein>
    <submittedName>
        <fullName evidence="2">Uncharacterized protein</fullName>
    </submittedName>
</protein>
<comment type="caution">
    <text evidence="2">The sequence shown here is derived from an EMBL/GenBank/DDBJ whole genome shotgun (WGS) entry which is preliminary data.</text>
</comment>
<accession>A0A926WEQ1</accession>
<gene>
    <name evidence="2" type="ORF">H6G06_04625</name>
</gene>
<organism evidence="2 3">
    <name type="scientific">Anabaena sphaerica FACHB-251</name>
    <dbReference type="NCBI Taxonomy" id="2692883"/>
    <lineage>
        <taxon>Bacteria</taxon>
        <taxon>Bacillati</taxon>
        <taxon>Cyanobacteriota</taxon>
        <taxon>Cyanophyceae</taxon>
        <taxon>Nostocales</taxon>
        <taxon>Nostocaceae</taxon>
        <taxon>Anabaena</taxon>
    </lineage>
</organism>
<evidence type="ECO:0000313" key="3">
    <source>
        <dbReference type="Proteomes" id="UP000662185"/>
    </source>
</evidence>
<keyword evidence="3" id="KW-1185">Reference proteome</keyword>
<evidence type="ECO:0000256" key="1">
    <source>
        <dbReference type="SAM" id="SignalP"/>
    </source>
</evidence>
<dbReference type="AlphaFoldDB" id="A0A926WEQ1"/>